<dbReference type="InterPro" id="IPR015943">
    <property type="entry name" value="WD40/YVTN_repeat-like_dom_sf"/>
</dbReference>
<evidence type="ECO:0000256" key="1">
    <source>
        <dbReference type="ARBA" id="ARBA00004906"/>
    </source>
</evidence>
<organism evidence="8 9">
    <name type="scientific">Podospora fimiseda</name>
    <dbReference type="NCBI Taxonomy" id="252190"/>
    <lineage>
        <taxon>Eukaryota</taxon>
        <taxon>Fungi</taxon>
        <taxon>Dikarya</taxon>
        <taxon>Ascomycota</taxon>
        <taxon>Pezizomycotina</taxon>
        <taxon>Sordariomycetes</taxon>
        <taxon>Sordariomycetidae</taxon>
        <taxon>Sordariales</taxon>
        <taxon>Podosporaceae</taxon>
        <taxon>Podospora</taxon>
    </lineage>
</organism>
<keyword evidence="3" id="KW-0677">Repeat</keyword>
<dbReference type="Gene3D" id="2.130.10.10">
    <property type="entry name" value="YVTN repeat-like/Quinoprotein amine dehydrogenase"/>
    <property type="match status" value="2"/>
</dbReference>
<dbReference type="Pfam" id="PF00400">
    <property type="entry name" value="WD40"/>
    <property type="match status" value="2"/>
</dbReference>
<dbReference type="GO" id="GO:0005634">
    <property type="term" value="C:nucleus"/>
    <property type="evidence" value="ECO:0007669"/>
    <property type="project" value="TreeGrafter"/>
</dbReference>
<sequence>MGDMSSSAEQQLLPSSPPRPQSSKERRNPSITPRKFRKFFTPRPRVSSKPSAARKALHDITAPNSIVSQSPSSSLKPISEEQDLEEPELPGLENVNRPAKRRKIQQTPKKQSSHLPSPVNTSPALLPTPELRAGLSSPIHNLRSRQAFKASVDIHDGMSEDEDEDSGLPLSAPNHKKLVPIHQRGLAGQLLQRMTGSAPRGGFLGSTLPVPDWRSETAGFYSRPDDIHVTVSHERANARSIPFCTTSSNRSGVIAVGDEEGYIRMLDTNDEFSKISLSFSAHGNAIIDMQFSSDDRLLATASGDQTGRVFDVATQTAIASLSRHRASLKQVRFQPGRGENCVLATTSRDGCVKIWDLRCKGPPVQDVIRHEEGLRHGLQKPITPGCMINCIANAHAQPARQAKIQGKGDVGGPGDAAGRLGQVSVTALEFLPAGREHLFVTGCEADASIKLWDMRAVRTTRNQSVGTPISYTRQPASHLAWRPFGISSLALDTNGSRLYALCKDNTVYAYSTEHLILGTASELVPALPGSGPPRRRPHGTPNEGLAPLYGFRHPMLHATSFYVKAALRPAANGRSEMLAVGSSDGCAVLFPTDERYIQDAFANGSPEEKYYVGETTACLPVPAGPTLRSGLRSGLARSSSSGNMFARQAPAGLSVPIVNRGTPLVRGHDKELGALTWTNEGNLVTVGDDFVARCWREDREEAADLRLGGEGEGRRWGCGWADVGDKWDGDEVGW</sequence>
<feature type="compositionally biased region" description="Polar residues" evidence="7">
    <location>
        <begin position="105"/>
        <end position="123"/>
    </location>
</feature>
<gene>
    <name evidence="8" type="ORF">QBC38DRAFT_215026</name>
</gene>
<dbReference type="SMART" id="SM00320">
    <property type="entry name" value="WD40"/>
    <property type="match status" value="5"/>
</dbReference>
<evidence type="ECO:0000256" key="6">
    <source>
        <dbReference type="PROSITE-ProRule" id="PRU00221"/>
    </source>
</evidence>
<keyword evidence="4" id="KW-0833">Ubl conjugation pathway</keyword>
<dbReference type="Proteomes" id="UP001301958">
    <property type="component" value="Unassembled WGS sequence"/>
</dbReference>
<dbReference type="PANTHER" id="PTHR22852:SF0">
    <property type="entry name" value="DENTICLELESS PROTEIN HOMOLOG"/>
    <property type="match status" value="1"/>
</dbReference>
<feature type="compositionally biased region" description="Low complexity" evidence="7">
    <location>
        <begin position="65"/>
        <end position="77"/>
    </location>
</feature>
<reference evidence="8" key="1">
    <citation type="journal article" date="2023" name="Mol. Phylogenet. Evol.">
        <title>Genome-scale phylogeny and comparative genomics of the fungal order Sordariales.</title>
        <authorList>
            <person name="Hensen N."/>
            <person name="Bonometti L."/>
            <person name="Westerberg I."/>
            <person name="Brannstrom I.O."/>
            <person name="Guillou S."/>
            <person name="Cros-Aarteil S."/>
            <person name="Calhoun S."/>
            <person name="Haridas S."/>
            <person name="Kuo A."/>
            <person name="Mondo S."/>
            <person name="Pangilinan J."/>
            <person name="Riley R."/>
            <person name="LaButti K."/>
            <person name="Andreopoulos B."/>
            <person name="Lipzen A."/>
            <person name="Chen C."/>
            <person name="Yan M."/>
            <person name="Daum C."/>
            <person name="Ng V."/>
            <person name="Clum A."/>
            <person name="Steindorff A."/>
            <person name="Ohm R.A."/>
            <person name="Martin F."/>
            <person name="Silar P."/>
            <person name="Natvig D.O."/>
            <person name="Lalanne C."/>
            <person name="Gautier V."/>
            <person name="Ament-Velasquez S.L."/>
            <person name="Kruys A."/>
            <person name="Hutchinson M.I."/>
            <person name="Powell A.J."/>
            <person name="Barry K."/>
            <person name="Miller A.N."/>
            <person name="Grigoriev I.V."/>
            <person name="Debuchy R."/>
            <person name="Gladieux P."/>
            <person name="Hiltunen Thoren M."/>
            <person name="Johannesson H."/>
        </authorList>
    </citation>
    <scope>NUCLEOTIDE SEQUENCE</scope>
    <source>
        <strain evidence="8">CBS 990.96</strain>
    </source>
</reference>
<comment type="pathway">
    <text evidence="1">Protein modification; protein ubiquitination.</text>
</comment>
<dbReference type="SUPFAM" id="SSF50978">
    <property type="entry name" value="WD40 repeat-like"/>
    <property type="match status" value="1"/>
</dbReference>
<evidence type="ECO:0000256" key="3">
    <source>
        <dbReference type="ARBA" id="ARBA00022737"/>
    </source>
</evidence>
<evidence type="ECO:0000256" key="5">
    <source>
        <dbReference type="ARBA" id="ARBA00038344"/>
    </source>
</evidence>
<dbReference type="InterPro" id="IPR036322">
    <property type="entry name" value="WD40_repeat_dom_sf"/>
</dbReference>
<feature type="repeat" description="WD" evidence="6">
    <location>
        <begin position="321"/>
        <end position="358"/>
    </location>
</feature>
<protein>
    <submittedName>
        <fullName evidence="8">WD40-repeat-containing domain protein</fullName>
    </submittedName>
</protein>
<dbReference type="GO" id="GO:0030674">
    <property type="term" value="F:protein-macromolecule adaptor activity"/>
    <property type="evidence" value="ECO:0007669"/>
    <property type="project" value="TreeGrafter"/>
</dbReference>
<dbReference type="GO" id="GO:0043161">
    <property type="term" value="P:proteasome-mediated ubiquitin-dependent protein catabolic process"/>
    <property type="evidence" value="ECO:0007669"/>
    <property type="project" value="TreeGrafter"/>
</dbReference>
<evidence type="ECO:0000313" key="8">
    <source>
        <dbReference type="EMBL" id="KAK4226896.1"/>
    </source>
</evidence>
<proteinExistence type="inferred from homology"/>
<dbReference type="PROSITE" id="PS50294">
    <property type="entry name" value="WD_REPEATS_REGION"/>
    <property type="match status" value="2"/>
</dbReference>
<accession>A0AAN7BNM4</accession>
<evidence type="ECO:0000256" key="4">
    <source>
        <dbReference type="ARBA" id="ARBA00022786"/>
    </source>
</evidence>
<dbReference type="InterPro" id="IPR051865">
    <property type="entry name" value="WD-repeat_CDT2_adapter"/>
</dbReference>
<comment type="caution">
    <text evidence="8">The sequence shown here is derived from an EMBL/GenBank/DDBJ whole genome shotgun (WGS) entry which is preliminary data.</text>
</comment>
<evidence type="ECO:0000256" key="7">
    <source>
        <dbReference type="SAM" id="MobiDB-lite"/>
    </source>
</evidence>
<dbReference type="EMBL" id="MU865340">
    <property type="protein sequence ID" value="KAK4226896.1"/>
    <property type="molecule type" value="Genomic_DNA"/>
</dbReference>
<keyword evidence="9" id="KW-1185">Reference proteome</keyword>
<feature type="region of interest" description="Disordered" evidence="7">
    <location>
        <begin position="1"/>
        <end position="138"/>
    </location>
</feature>
<dbReference type="PROSITE" id="PS00678">
    <property type="entry name" value="WD_REPEATS_1"/>
    <property type="match status" value="1"/>
</dbReference>
<name>A0AAN7BNM4_9PEZI</name>
<dbReference type="AlphaFoldDB" id="A0AAN7BNM4"/>
<dbReference type="InterPro" id="IPR001680">
    <property type="entry name" value="WD40_rpt"/>
</dbReference>
<evidence type="ECO:0000313" key="9">
    <source>
        <dbReference type="Proteomes" id="UP001301958"/>
    </source>
</evidence>
<reference evidence="8" key="2">
    <citation type="submission" date="2023-05" db="EMBL/GenBank/DDBJ databases">
        <authorList>
            <consortium name="Lawrence Berkeley National Laboratory"/>
            <person name="Steindorff A."/>
            <person name="Hensen N."/>
            <person name="Bonometti L."/>
            <person name="Westerberg I."/>
            <person name="Brannstrom I.O."/>
            <person name="Guillou S."/>
            <person name="Cros-Aarteil S."/>
            <person name="Calhoun S."/>
            <person name="Haridas S."/>
            <person name="Kuo A."/>
            <person name="Mondo S."/>
            <person name="Pangilinan J."/>
            <person name="Riley R."/>
            <person name="Labutti K."/>
            <person name="Andreopoulos B."/>
            <person name="Lipzen A."/>
            <person name="Chen C."/>
            <person name="Yanf M."/>
            <person name="Daum C."/>
            <person name="Ng V."/>
            <person name="Clum A."/>
            <person name="Ohm R."/>
            <person name="Martin F."/>
            <person name="Silar P."/>
            <person name="Natvig D."/>
            <person name="Lalanne C."/>
            <person name="Gautier V."/>
            <person name="Ament-Velasquez S.L."/>
            <person name="Kruys A."/>
            <person name="Hutchinson M.I."/>
            <person name="Powell A.J."/>
            <person name="Barry K."/>
            <person name="Miller A.N."/>
            <person name="Grigoriev I.V."/>
            <person name="Debuchy R."/>
            <person name="Gladieux P."/>
            <person name="Thoren M.H."/>
            <person name="Johannesson H."/>
        </authorList>
    </citation>
    <scope>NUCLEOTIDE SEQUENCE</scope>
    <source>
        <strain evidence="8">CBS 990.96</strain>
    </source>
</reference>
<comment type="similarity">
    <text evidence="5">Belongs to the WD repeat cdt2 family.</text>
</comment>
<dbReference type="PROSITE" id="PS50082">
    <property type="entry name" value="WD_REPEATS_2"/>
    <property type="match status" value="2"/>
</dbReference>
<dbReference type="PANTHER" id="PTHR22852">
    <property type="entry name" value="LETHAL 2 DENTICLELESS PROTEIN RETINOIC ACID-REGULATED NUCLEAR MATRIX-ASSOCIATED PROTEIN"/>
    <property type="match status" value="1"/>
</dbReference>
<evidence type="ECO:0000256" key="2">
    <source>
        <dbReference type="ARBA" id="ARBA00022574"/>
    </source>
</evidence>
<keyword evidence="2 6" id="KW-0853">WD repeat</keyword>
<feature type="repeat" description="WD" evidence="6">
    <location>
        <begin position="279"/>
        <end position="320"/>
    </location>
</feature>
<dbReference type="InterPro" id="IPR019775">
    <property type="entry name" value="WD40_repeat_CS"/>
</dbReference>